<feature type="compositionally biased region" description="Basic and acidic residues" evidence="1">
    <location>
        <begin position="86"/>
        <end position="99"/>
    </location>
</feature>
<comment type="caution">
    <text evidence="2">The sequence shown here is derived from an EMBL/GenBank/DDBJ whole genome shotgun (WGS) entry which is preliminary data.</text>
</comment>
<feature type="non-terminal residue" evidence="2">
    <location>
        <position position="1"/>
    </location>
</feature>
<evidence type="ECO:0000313" key="2">
    <source>
        <dbReference type="EMBL" id="OAD20336.1"/>
    </source>
</evidence>
<sequence length="99" mass="10894">VVLSSFLLLGSGCNPSSVVSSDLRPIDDAIEKDAILHSFDSKPDKKDIKVQTIKTADEHIEKPDDLLSTVEPDDKERENSTNTVGNKDDAVEHHLLLQD</sequence>
<dbReference type="EMBL" id="LUTY01002459">
    <property type="protein sequence ID" value="OAD20336.1"/>
    <property type="molecule type" value="Genomic_DNA"/>
</dbReference>
<protein>
    <submittedName>
        <fullName evidence="2">Secreted protein</fullName>
    </submittedName>
</protein>
<dbReference type="AlphaFoldDB" id="A0A176RX96"/>
<evidence type="ECO:0000256" key="1">
    <source>
        <dbReference type="SAM" id="MobiDB-lite"/>
    </source>
</evidence>
<evidence type="ECO:0000313" key="3">
    <source>
        <dbReference type="Proteomes" id="UP000076962"/>
    </source>
</evidence>
<feature type="region of interest" description="Disordered" evidence="1">
    <location>
        <begin position="61"/>
        <end position="99"/>
    </location>
</feature>
<organism evidence="2 3">
    <name type="scientific">Candidatus Thiomargarita nelsonii</name>
    <dbReference type="NCBI Taxonomy" id="1003181"/>
    <lineage>
        <taxon>Bacteria</taxon>
        <taxon>Pseudomonadati</taxon>
        <taxon>Pseudomonadota</taxon>
        <taxon>Gammaproteobacteria</taxon>
        <taxon>Thiotrichales</taxon>
        <taxon>Thiotrichaceae</taxon>
        <taxon>Thiomargarita</taxon>
    </lineage>
</organism>
<reference evidence="2 3" key="1">
    <citation type="submission" date="2016-05" db="EMBL/GenBank/DDBJ databases">
        <title>Single-cell genome of chain-forming Candidatus Thiomargarita nelsonii and comparison to other large sulfur-oxidizing bacteria.</title>
        <authorList>
            <person name="Winkel M."/>
            <person name="Salman V."/>
            <person name="Woyke T."/>
            <person name="Schulz-Vogt H."/>
            <person name="Richter M."/>
            <person name="Flood B."/>
            <person name="Bailey J."/>
            <person name="Amann R."/>
            <person name="Mussmann M."/>
        </authorList>
    </citation>
    <scope>NUCLEOTIDE SEQUENCE [LARGE SCALE GENOMIC DNA]</scope>
    <source>
        <strain evidence="2 3">THI036</strain>
    </source>
</reference>
<accession>A0A176RX96</accession>
<keyword evidence="3" id="KW-1185">Reference proteome</keyword>
<gene>
    <name evidence="2" type="ORF">THIOM_003970</name>
</gene>
<proteinExistence type="predicted"/>
<name>A0A176RX96_9GAMM</name>
<dbReference type="Proteomes" id="UP000076962">
    <property type="component" value="Unassembled WGS sequence"/>
</dbReference>